<keyword evidence="2" id="KW-0012">Acyltransferase</keyword>
<dbReference type="GO" id="GO:0016747">
    <property type="term" value="F:acyltransferase activity, transferring groups other than amino-acyl groups"/>
    <property type="evidence" value="ECO:0007669"/>
    <property type="project" value="InterPro"/>
</dbReference>
<dbReference type="Pfam" id="PF00583">
    <property type="entry name" value="Acetyltransf_1"/>
    <property type="match status" value="1"/>
</dbReference>
<comment type="caution">
    <text evidence="4">The sequence shown here is derived from an EMBL/GenBank/DDBJ whole genome shotgun (WGS) entry which is preliminary data.</text>
</comment>
<sequence length="361" mass="40491">MTHDPLADRARVPEVRIEPFDVHGASASTWATYQRYRRVRDLDRAPDMPLMSDDEFVRTLQREEPLVQHHRWTAATPDGEPVGNLLASIRRPGSPGADEHAALADAWCYVLPAWRRRGIAGRMLGTLHGFLQAQGRTLVTVQAHDPAAWAWLASMGAEPRLATVQNRLPFERVDDALLQRWRDAPAVAARGLRWELHAGRVPLDRLAQLLPVFERLFRDVPMGALEGPPVRFEIADFRSWYADMDARGGAHHVALLLDAAGEVAALSIGSWDARTPEVLWQKLTTTDPRWRGLGLAKAVKAALLLGARELHPTLRRAITFNAEVNAPMLAVNRQMGYEVHRREAFYQVPRETIDAWLAARG</sequence>
<dbReference type="AlphaFoldDB" id="A0A2W5SKN3"/>
<evidence type="ECO:0000313" key="5">
    <source>
        <dbReference type="Proteomes" id="UP000249135"/>
    </source>
</evidence>
<keyword evidence="1 4" id="KW-0808">Transferase</keyword>
<feature type="domain" description="N-acetyltransferase" evidence="3">
    <location>
        <begin position="34"/>
        <end position="183"/>
    </location>
</feature>
<dbReference type="Proteomes" id="UP000249135">
    <property type="component" value="Unassembled WGS sequence"/>
</dbReference>
<dbReference type="InterPro" id="IPR000182">
    <property type="entry name" value="GNAT_dom"/>
</dbReference>
<dbReference type="PANTHER" id="PTHR43877">
    <property type="entry name" value="AMINOALKYLPHOSPHONATE N-ACETYLTRANSFERASE-RELATED-RELATED"/>
    <property type="match status" value="1"/>
</dbReference>
<dbReference type="SUPFAM" id="SSF55729">
    <property type="entry name" value="Acyl-CoA N-acyltransferases (Nat)"/>
    <property type="match status" value="2"/>
</dbReference>
<proteinExistence type="predicted"/>
<name>A0A2W5SKN3_VARPD</name>
<evidence type="ECO:0000256" key="1">
    <source>
        <dbReference type="ARBA" id="ARBA00022679"/>
    </source>
</evidence>
<dbReference type="CDD" id="cd04301">
    <property type="entry name" value="NAT_SF"/>
    <property type="match status" value="1"/>
</dbReference>
<evidence type="ECO:0000256" key="2">
    <source>
        <dbReference type="ARBA" id="ARBA00023315"/>
    </source>
</evidence>
<dbReference type="PROSITE" id="PS51186">
    <property type="entry name" value="GNAT"/>
    <property type="match status" value="1"/>
</dbReference>
<reference evidence="4 5" key="1">
    <citation type="submission" date="2017-08" db="EMBL/GenBank/DDBJ databases">
        <title>Infants hospitalized years apart are colonized by the same room-sourced microbial strains.</title>
        <authorList>
            <person name="Brooks B."/>
            <person name="Olm M.R."/>
            <person name="Firek B.A."/>
            <person name="Baker R."/>
            <person name="Thomas B.C."/>
            <person name="Morowitz M.J."/>
            <person name="Banfield J.F."/>
        </authorList>
    </citation>
    <scope>NUCLEOTIDE SEQUENCE [LARGE SCALE GENOMIC DNA]</scope>
    <source>
        <strain evidence="4">S2_005_003_R2_41</strain>
    </source>
</reference>
<accession>A0A2W5SKN3</accession>
<dbReference type="InterPro" id="IPR050832">
    <property type="entry name" value="Bact_Acetyltransf"/>
</dbReference>
<dbReference type="Gene3D" id="3.40.630.30">
    <property type="match status" value="1"/>
</dbReference>
<dbReference type="EMBL" id="QFPP01000089">
    <property type="protein sequence ID" value="PZQ75400.1"/>
    <property type="molecule type" value="Genomic_DNA"/>
</dbReference>
<gene>
    <name evidence="4" type="ORF">DI563_09735</name>
</gene>
<protein>
    <submittedName>
        <fullName evidence="4">N-acetyltransferase</fullName>
    </submittedName>
</protein>
<evidence type="ECO:0000313" key="4">
    <source>
        <dbReference type="EMBL" id="PZQ75400.1"/>
    </source>
</evidence>
<evidence type="ECO:0000259" key="3">
    <source>
        <dbReference type="PROSITE" id="PS51186"/>
    </source>
</evidence>
<organism evidence="4 5">
    <name type="scientific">Variovorax paradoxus</name>
    <dbReference type="NCBI Taxonomy" id="34073"/>
    <lineage>
        <taxon>Bacteria</taxon>
        <taxon>Pseudomonadati</taxon>
        <taxon>Pseudomonadota</taxon>
        <taxon>Betaproteobacteria</taxon>
        <taxon>Burkholderiales</taxon>
        <taxon>Comamonadaceae</taxon>
        <taxon>Variovorax</taxon>
    </lineage>
</organism>
<dbReference type="InterPro" id="IPR016181">
    <property type="entry name" value="Acyl_CoA_acyltransferase"/>
</dbReference>